<dbReference type="EMBL" id="EU252479">
    <property type="protein sequence ID" value="ACD12023.1"/>
    <property type="molecule type" value="mRNA"/>
</dbReference>
<feature type="signal peptide" evidence="1">
    <location>
        <begin position="1"/>
        <end position="20"/>
    </location>
</feature>
<feature type="non-terminal residue" evidence="2">
    <location>
        <position position="1"/>
    </location>
</feature>
<organism evidence="2">
    <name type="scientific">Isometrus maculatus</name>
    <name type="common">Lesser brown scorpion</name>
    <name type="synonym">Scorpio maculatus</name>
    <dbReference type="NCBI Taxonomy" id="497827"/>
    <lineage>
        <taxon>Eukaryota</taxon>
        <taxon>Metazoa</taxon>
        <taxon>Ecdysozoa</taxon>
        <taxon>Arthropoda</taxon>
        <taxon>Chelicerata</taxon>
        <taxon>Arachnida</taxon>
        <taxon>Scorpiones</taxon>
        <taxon>Buthida</taxon>
        <taxon>Buthoidea</taxon>
        <taxon>Buthidae</taxon>
        <taxon>Isometrus</taxon>
    </lineage>
</organism>
<sequence>NQLLSALVLLFILNIVPASADDDSKFIRFCNDNFKVEECKSTCQKMNYSMGECEKFFREGTVKLACFCRALLKQPSINEAIKTDMNPNENLQKSPKQNITVFLKAISYSKVTGSIKIY</sequence>
<evidence type="ECO:0000256" key="1">
    <source>
        <dbReference type="SAM" id="SignalP"/>
    </source>
</evidence>
<protein>
    <recommendedName>
        <fullName evidence="3">LCN-type CS-alpha/beta domain-containing protein</fullName>
    </recommendedName>
</protein>
<keyword evidence="1" id="KW-0732">Signal</keyword>
<feature type="chain" id="PRO_5006829276" description="LCN-type CS-alpha/beta domain-containing protein" evidence="1">
    <location>
        <begin position="21"/>
        <end position="118"/>
    </location>
</feature>
<name>A0A0U1TZI1_ISOMC</name>
<proteinExistence type="evidence at transcript level"/>
<accession>A0A0U1TZI1</accession>
<evidence type="ECO:0008006" key="3">
    <source>
        <dbReference type="Google" id="ProtNLM"/>
    </source>
</evidence>
<dbReference type="AlphaFoldDB" id="A0A0U1TZI1"/>
<reference evidence="2" key="1">
    <citation type="submission" date="2007-10" db="EMBL/GenBank/DDBJ databases">
        <title>Classification and functional annotation of ESTs from venom glands of Isometrus maculatus.</title>
        <authorList>
            <person name="Li W."/>
            <person name="Ma Y."/>
            <person name="Zhao R."/>
            <person name="Cao Z."/>
        </authorList>
    </citation>
    <scope>NUCLEOTIDE SEQUENCE</scope>
    <source>
        <tissue evidence="2">Venom gland</tissue>
    </source>
</reference>
<evidence type="ECO:0000313" key="2">
    <source>
        <dbReference type="EMBL" id="ACD12023.1"/>
    </source>
</evidence>